<feature type="active site" description="Proton donor/acceptor" evidence="4">
    <location>
        <position position="138"/>
    </location>
</feature>
<dbReference type="PANTHER" id="PTHR12128:SF28">
    <property type="entry name" value="2-DEHYDRO-3-DEOXY-D-GLUCONATE ALDOLASE YAGE-RELATED"/>
    <property type="match status" value="1"/>
</dbReference>
<evidence type="ECO:0000256" key="1">
    <source>
        <dbReference type="ARBA" id="ARBA00023239"/>
    </source>
</evidence>
<reference evidence="6 7" key="1">
    <citation type="submission" date="2018-02" db="EMBL/GenBank/DDBJ databases">
        <title>Jeotgalibacillus proteolyticum sp. nov. a protease producing bacterium isolated from ocean sediments of Laizhou Bay.</title>
        <authorList>
            <person name="Li Y."/>
        </authorList>
    </citation>
    <scope>NUCLEOTIDE SEQUENCE [LARGE SCALE GENOMIC DNA]</scope>
    <source>
        <strain evidence="6 7">22-7</strain>
    </source>
</reference>
<dbReference type="PROSITE" id="PS00665">
    <property type="entry name" value="DHDPS_1"/>
    <property type="match status" value="1"/>
</dbReference>
<dbReference type="Pfam" id="PF00701">
    <property type="entry name" value="DHDPS"/>
    <property type="match status" value="1"/>
</dbReference>
<dbReference type="PRINTS" id="PR00146">
    <property type="entry name" value="DHPICSNTHASE"/>
</dbReference>
<keyword evidence="2" id="KW-0704">Schiff base</keyword>
<dbReference type="GO" id="GO:0005829">
    <property type="term" value="C:cytosol"/>
    <property type="evidence" value="ECO:0007669"/>
    <property type="project" value="TreeGrafter"/>
</dbReference>
<evidence type="ECO:0000256" key="3">
    <source>
        <dbReference type="PIRNR" id="PIRNR001365"/>
    </source>
</evidence>
<comment type="caution">
    <text evidence="6">The sequence shown here is derived from an EMBL/GenBank/DDBJ whole genome shotgun (WGS) entry which is preliminary data.</text>
</comment>
<dbReference type="PIRSF" id="PIRSF001365">
    <property type="entry name" value="DHDPS"/>
    <property type="match status" value="1"/>
</dbReference>
<dbReference type="InterPro" id="IPR020624">
    <property type="entry name" value="Schiff_base-form_aldolases_CS"/>
</dbReference>
<organism evidence="6 7">
    <name type="scientific">Jeotgalibacillus proteolyticus</name>
    <dbReference type="NCBI Taxonomy" id="2082395"/>
    <lineage>
        <taxon>Bacteria</taxon>
        <taxon>Bacillati</taxon>
        <taxon>Bacillota</taxon>
        <taxon>Bacilli</taxon>
        <taxon>Bacillales</taxon>
        <taxon>Caryophanaceae</taxon>
        <taxon>Jeotgalibacillus</taxon>
    </lineage>
</organism>
<dbReference type="AlphaFoldDB" id="A0A2S5GAG9"/>
<sequence length="306" mass="33651">MSRTPAFKGVIPPVSTIFSEDETFDEAGMAKLINHLIERGVDGLFFLGTGGEFSQLSIEERKEIAELAVKEVNGRVPVLIGTGSTSTRDVKELNAHAARIGADAAVVINPYYMKLSEENLYEHYSSIAKEAELPLLLYNFPALTGQDLSPSLILKLVKEYDSIVGIKETVDSIGHIREVISTVKEYKPEFCVFCGFEDLFLNTLSLGGDGIIAATGNFAPELSADLYKSFIKGDTKKALELNKTLTSLPFIYKLDAPFVNVIKEAITICGLDVSTAVLPPSRKLPDEKRETLKETLVRLKLVNQFQ</sequence>
<dbReference type="PROSITE" id="PS00666">
    <property type="entry name" value="DHDPS_2"/>
    <property type="match status" value="1"/>
</dbReference>
<name>A0A2S5GAG9_9BACL</name>
<dbReference type="EMBL" id="PREZ01000005">
    <property type="protein sequence ID" value="PPA69904.1"/>
    <property type="molecule type" value="Genomic_DNA"/>
</dbReference>
<keyword evidence="7" id="KW-1185">Reference proteome</keyword>
<protein>
    <submittedName>
        <fullName evidence="6">Dihydrodipicolinate synthase family protein</fullName>
    </submittedName>
</protein>
<dbReference type="RefSeq" id="WP_104058897.1">
    <property type="nucleotide sequence ID" value="NZ_PREZ01000005.1"/>
</dbReference>
<dbReference type="InterPro" id="IPR013785">
    <property type="entry name" value="Aldolase_TIM"/>
</dbReference>
<evidence type="ECO:0000313" key="6">
    <source>
        <dbReference type="EMBL" id="PPA69904.1"/>
    </source>
</evidence>
<dbReference type="SMART" id="SM01130">
    <property type="entry name" value="DHDPS"/>
    <property type="match status" value="1"/>
</dbReference>
<dbReference type="InterPro" id="IPR002220">
    <property type="entry name" value="DapA-like"/>
</dbReference>
<evidence type="ECO:0000256" key="2">
    <source>
        <dbReference type="ARBA" id="ARBA00023270"/>
    </source>
</evidence>
<evidence type="ECO:0000256" key="4">
    <source>
        <dbReference type="PIRSR" id="PIRSR001365-1"/>
    </source>
</evidence>
<dbReference type="InterPro" id="IPR020625">
    <property type="entry name" value="Schiff_base-form_aldolases_AS"/>
</dbReference>
<gene>
    <name evidence="6" type="ORF">C4B60_15370</name>
</gene>
<dbReference type="GO" id="GO:0016829">
    <property type="term" value="F:lyase activity"/>
    <property type="evidence" value="ECO:0007669"/>
    <property type="project" value="UniProtKB-KW"/>
</dbReference>
<dbReference type="Gene3D" id="3.20.20.70">
    <property type="entry name" value="Aldolase class I"/>
    <property type="match status" value="1"/>
</dbReference>
<feature type="active site" description="Schiff-base intermediate with substrate" evidence="4">
    <location>
        <position position="167"/>
    </location>
</feature>
<feature type="binding site" evidence="5">
    <location>
        <position position="212"/>
    </location>
    <ligand>
        <name>pyruvate</name>
        <dbReference type="ChEBI" id="CHEBI:15361"/>
    </ligand>
</feature>
<dbReference type="CDD" id="cd00408">
    <property type="entry name" value="DHDPS-like"/>
    <property type="match status" value="1"/>
</dbReference>
<dbReference type="PANTHER" id="PTHR12128">
    <property type="entry name" value="DIHYDRODIPICOLINATE SYNTHASE"/>
    <property type="match status" value="1"/>
</dbReference>
<evidence type="ECO:0000256" key="5">
    <source>
        <dbReference type="PIRSR" id="PIRSR001365-2"/>
    </source>
</evidence>
<accession>A0A2S5GAG9</accession>
<proteinExistence type="inferred from homology"/>
<comment type="similarity">
    <text evidence="3">Belongs to the DapA family.</text>
</comment>
<dbReference type="OrthoDB" id="9782828at2"/>
<keyword evidence="1 3" id="KW-0456">Lyase</keyword>
<dbReference type="SUPFAM" id="SSF51569">
    <property type="entry name" value="Aldolase"/>
    <property type="match status" value="1"/>
</dbReference>
<evidence type="ECO:0000313" key="7">
    <source>
        <dbReference type="Proteomes" id="UP000239047"/>
    </source>
</evidence>
<dbReference type="Proteomes" id="UP000239047">
    <property type="component" value="Unassembled WGS sequence"/>
</dbReference>